<dbReference type="AlphaFoldDB" id="A0A1F6D133"/>
<dbReference type="EMBL" id="MFLC01000015">
    <property type="protein sequence ID" value="OGG55139.1"/>
    <property type="molecule type" value="Genomic_DNA"/>
</dbReference>
<accession>A0A1F6D133</accession>
<dbReference type="Proteomes" id="UP000177659">
    <property type="component" value="Unassembled WGS sequence"/>
</dbReference>
<proteinExistence type="predicted"/>
<reference evidence="2 3" key="1">
    <citation type="journal article" date="2016" name="Nat. Commun.">
        <title>Thousands of microbial genomes shed light on interconnected biogeochemical processes in an aquifer system.</title>
        <authorList>
            <person name="Anantharaman K."/>
            <person name="Brown C.T."/>
            <person name="Hug L.A."/>
            <person name="Sharon I."/>
            <person name="Castelle C.J."/>
            <person name="Probst A.J."/>
            <person name="Thomas B.C."/>
            <person name="Singh A."/>
            <person name="Wilkins M.J."/>
            <person name="Karaoz U."/>
            <person name="Brodie E.L."/>
            <person name="Williams K.H."/>
            <person name="Hubbard S.S."/>
            <person name="Banfield J.F."/>
        </authorList>
    </citation>
    <scope>NUCLEOTIDE SEQUENCE [LARGE SCALE GENOMIC DNA]</scope>
</reference>
<dbReference type="InterPro" id="IPR007438">
    <property type="entry name" value="DUF488"/>
</dbReference>
<comment type="caution">
    <text evidence="2">The sequence shown here is derived from an EMBL/GenBank/DDBJ whole genome shotgun (WGS) entry which is preliminary data.</text>
</comment>
<evidence type="ECO:0000313" key="3">
    <source>
        <dbReference type="Proteomes" id="UP000177659"/>
    </source>
</evidence>
<protein>
    <recommendedName>
        <fullName evidence="4">DUF488 domain-containing protein</fullName>
    </recommendedName>
</protein>
<dbReference type="PANTHER" id="PTHR39337">
    <property type="entry name" value="BLR5642 PROTEIN"/>
    <property type="match status" value="1"/>
</dbReference>
<evidence type="ECO:0008006" key="4">
    <source>
        <dbReference type="Google" id="ProtNLM"/>
    </source>
</evidence>
<evidence type="ECO:0000313" key="2">
    <source>
        <dbReference type="EMBL" id="OGG55139.1"/>
    </source>
</evidence>
<dbReference type="PANTHER" id="PTHR39337:SF1">
    <property type="entry name" value="BLR5642 PROTEIN"/>
    <property type="match status" value="1"/>
</dbReference>
<name>A0A1F6D133_9BACT</name>
<sequence length="166" mass="18825">MKRKTTPTILTIGHSTKPIDIFLATLKKHRIEVLVDVRSIPQSRFCPHFNRNALQSELAKQDIQYLWRGQNLGGRGVNVGWDDAIEELVALARKGTRVAVMCSEGDYRKCHRYTTLTPAFEVAGLEVVHVQYPPKKHSDKSEKNTPQNPLFSEFIGKTKSKKKPSI</sequence>
<organism evidence="2 3">
    <name type="scientific">Candidatus Kaiserbacteria bacterium RIFCSPHIGHO2_02_FULL_49_11</name>
    <dbReference type="NCBI Taxonomy" id="1798489"/>
    <lineage>
        <taxon>Bacteria</taxon>
        <taxon>Candidatus Kaiseribacteriota</taxon>
    </lineage>
</organism>
<evidence type="ECO:0000256" key="1">
    <source>
        <dbReference type="SAM" id="MobiDB-lite"/>
    </source>
</evidence>
<gene>
    <name evidence="2" type="ORF">A3D62_00865</name>
</gene>
<dbReference type="Pfam" id="PF04343">
    <property type="entry name" value="DUF488"/>
    <property type="match status" value="1"/>
</dbReference>
<feature type="region of interest" description="Disordered" evidence="1">
    <location>
        <begin position="133"/>
        <end position="166"/>
    </location>
</feature>